<dbReference type="Gene3D" id="3.40.630.30">
    <property type="match status" value="1"/>
</dbReference>
<protein>
    <submittedName>
        <fullName evidence="3">GNAT family N-acetyltransferase</fullName>
    </submittedName>
</protein>
<organism evidence="3 4">
    <name type="scientific">Weissella confusa</name>
    <name type="common">Lactobacillus confusus</name>
    <dbReference type="NCBI Taxonomy" id="1583"/>
    <lineage>
        <taxon>Bacteria</taxon>
        <taxon>Bacillati</taxon>
        <taxon>Bacillota</taxon>
        <taxon>Bacilli</taxon>
        <taxon>Lactobacillales</taxon>
        <taxon>Lactobacillaceae</taxon>
        <taxon>Weissella</taxon>
    </lineage>
</organism>
<dbReference type="InterPro" id="IPR000182">
    <property type="entry name" value="GNAT_dom"/>
</dbReference>
<dbReference type="PROSITE" id="PS51186">
    <property type="entry name" value="GNAT"/>
    <property type="match status" value="1"/>
</dbReference>
<keyword evidence="4" id="KW-1185">Reference proteome</keyword>
<dbReference type="Pfam" id="PF00583">
    <property type="entry name" value="Acetyltransf_1"/>
    <property type="match status" value="1"/>
</dbReference>
<dbReference type="EMBL" id="JAAOCP010000008">
    <property type="protein sequence ID" value="MBJ7639221.1"/>
    <property type="molecule type" value="Genomic_DNA"/>
</dbReference>
<dbReference type="CDD" id="cd04301">
    <property type="entry name" value="NAT_SF"/>
    <property type="match status" value="1"/>
</dbReference>
<dbReference type="EMBL" id="JAAOCX010000007">
    <property type="protein sequence ID" value="MBJ7632738.1"/>
    <property type="molecule type" value="Genomic_DNA"/>
</dbReference>
<dbReference type="InterPro" id="IPR016181">
    <property type="entry name" value="Acyl_CoA_acyltransferase"/>
</dbReference>
<dbReference type="RefSeq" id="WP_003608053.1">
    <property type="nucleotide sequence ID" value="NZ_ALXJ01000087.1"/>
</dbReference>
<proteinExistence type="predicted"/>
<dbReference type="SUPFAM" id="SSF55729">
    <property type="entry name" value="Acyl-CoA N-acyltransferases (Nat)"/>
    <property type="match status" value="1"/>
</dbReference>
<evidence type="ECO:0000313" key="3">
    <source>
        <dbReference type="EMBL" id="MBJ7639221.1"/>
    </source>
</evidence>
<accession>A0A0R2FG96</accession>
<dbReference type="GO" id="GO:0016747">
    <property type="term" value="F:acyltransferase activity, transferring groups other than amino-acyl groups"/>
    <property type="evidence" value="ECO:0007669"/>
    <property type="project" value="InterPro"/>
</dbReference>
<gene>
    <name evidence="3" type="ORF">HAU20_07475</name>
    <name evidence="2" type="ORF">HAU43_06530</name>
</gene>
<name>A0A0R2FG96_WEICO</name>
<dbReference type="Proteomes" id="UP000808038">
    <property type="component" value="Unassembled WGS sequence"/>
</dbReference>
<dbReference type="OrthoDB" id="9795206at2"/>
<reference evidence="3" key="1">
    <citation type="submission" date="2020-02" db="EMBL/GenBank/DDBJ databases">
        <authorList>
            <person name="Fontana A."/>
            <person name="Patrone V."/>
            <person name="Morelli L."/>
        </authorList>
    </citation>
    <scope>NUCLEOTIDE SEQUENCE</scope>
    <source>
        <strain evidence="2">CCUG 30943</strain>
        <strain evidence="3">CCUG 43002</strain>
    </source>
</reference>
<comment type="caution">
    <text evidence="3">The sequence shown here is derived from an EMBL/GenBank/DDBJ whole genome shotgun (WGS) entry which is preliminary data.</text>
</comment>
<reference evidence="3 4" key="2">
    <citation type="journal article" date="2021" name="Int. J. Food Microbiol.">
        <title>Safety demonstration of a microbial species for use in the food chain: Weissella confusa.</title>
        <authorList>
            <person name="Bourdichon F."/>
            <person name="Patrone V."/>
            <person name="Fontana A."/>
            <person name="Milani G."/>
            <person name="Morelli L."/>
        </authorList>
    </citation>
    <scope>NUCLEOTIDE SEQUENCE [LARGE SCALE GENOMIC DNA]</scope>
    <source>
        <strain evidence="2">CCUG 30943</strain>
        <strain evidence="3 4">CCUG 43002</strain>
    </source>
</reference>
<evidence type="ECO:0000259" key="1">
    <source>
        <dbReference type="PROSITE" id="PS51186"/>
    </source>
</evidence>
<evidence type="ECO:0000313" key="2">
    <source>
        <dbReference type="EMBL" id="MBJ7632738.1"/>
    </source>
</evidence>
<dbReference type="InterPro" id="IPR050276">
    <property type="entry name" value="MshD_Acetyltransferase"/>
</dbReference>
<feature type="domain" description="N-acetyltransferase" evidence="1">
    <location>
        <begin position="3"/>
        <end position="169"/>
    </location>
</feature>
<evidence type="ECO:0000313" key="4">
    <source>
        <dbReference type="Proteomes" id="UP000728106"/>
    </source>
</evidence>
<dbReference type="PANTHER" id="PTHR43617">
    <property type="entry name" value="L-AMINO ACID N-ACETYLTRANSFERASE"/>
    <property type="match status" value="1"/>
</dbReference>
<dbReference type="AlphaFoldDB" id="A0A0R2FG96"/>
<sequence>MDVMIRPAEGQDAKPMLALLHQLQSESTTFMVAQDLGKIDDVTEADNISYLQSTTNNIILLAASDEGDLFGIISAAALPNHPREVEVGVAVLEAYQGFGLAQALIAEMLDWATEYSSVDIIRLTVQAHNAPAIHIYEKFGFERVAGSDAIVLDGAGKPVAAFDMMLDITN</sequence>
<dbReference type="Proteomes" id="UP000728106">
    <property type="component" value="Unassembled WGS sequence"/>
</dbReference>